<dbReference type="Gene3D" id="3.20.20.80">
    <property type="entry name" value="Glycosidases"/>
    <property type="match status" value="1"/>
</dbReference>
<dbReference type="GO" id="GO:0005975">
    <property type="term" value="P:carbohydrate metabolic process"/>
    <property type="evidence" value="ECO:0007669"/>
    <property type="project" value="InterPro"/>
</dbReference>
<keyword evidence="2" id="KW-0326">Glycosidase</keyword>
<dbReference type="Proteomes" id="UP000499080">
    <property type="component" value="Unassembled WGS sequence"/>
</dbReference>
<dbReference type="Pfam" id="PF21365">
    <property type="entry name" value="Glyco_hydro_31_3rd"/>
    <property type="match status" value="1"/>
</dbReference>
<feature type="domain" description="Glycosyl hydrolase family 31 C-terminal" evidence="4">
    <location>
        <begin position="306"/>
        <end position="392"/>
    </location>
</feature>
<reference evidence="5 6" key="1">
    <citation type="journal article" date="2019" name="Sci. Rep.">
        <title>Orb-weaving spider Araneus ventricosus genome elucidates the spidroin gene catalogue.</title>
        <authorList>
            <person name="Kono N."/>
            <person name="Nakamura H."/>
            <person name="Ohtoshi R."/>
            <person name="Moran D.A.P."/>
            <person name="Shinohara A."/>
            <person name="Yoshida Y."/>
            <person name="Fujiwara M."/>
            <person name="Mori M."/>
            <person name="Tomita M."/>
            <person name="Arakawa K."/>
        </authorList>
    </citation>
    <scope>NUCLEOTIDE SEQUENCE [LARGE SCALE GENOMIC DNA]</scope>
</reference>
<evidence type="ECO:0000259" key="4">
    <source>
        <dbReference type="Pfam" id="PF21365"/>
    </source>
</evidence>
<dbReference type="PANTHER" id="PTHR22762">
    <property type="entry name" value="ALPHA-GLUCOSIDASE"/>
    <property type="match status" value="1"/>
</dbReference>
<dbReference type="InterPro" id="IPR013780">
    <property type="entry name" value="Glyco_hydro_b"/>
</dbReference>
<evidence type="ECO:0000256" key="1">
    <source>
        <dbReference type="ARBA" id="ARBA00007806"/>
    </source>
</evidence>
<evidence type="ECO:0000313" key="6">
    <source>
        <dbReference type="Proteomes" id="UP000499080"/>
    </source>
</evidence>
<comment type="similarity">
    <text evidence="1 2">Belongs to the glycosyl hydrolase 31 family.</text>
</comment>
<sequence>MAESPSLRININLIEELKKKQGNAFGLNRKGKCNYSTNRTLSVNGLTCNLYQRVGSYINLGIHEKLKSYHLAQRVVSSPPIQIDRLGRSFTEAPKFVLRILVSEGSKSQTNSRALFPSPVLSPHTRVIYRRLEESYFIFMAFNSNGYQIRLNSNSAIYLRQFSSGFHIDGSALKKIRQKRPFVISRATFLGQGVHSGHWSGDISSTWDDMRYSIPSILNFNLYGVPMVGSDICGFNFNTTVPLCARWQALGAFYPFSRNHNDASAVDQDPAILGPTVIEAATKSLQQRYLILPYLYTLFVRSHIYGDTVARPLFFEYPQDKNTYSIDEQFLLGPAFMVIPVLYEGAVNVTAYFPKGKWCDDRGQLIKSAGEKISLQLPLTDIAIAYRGGYILPLQIPANNTAVSRKNSFVMACTLDENLQANGELYWDDGDSLDSYTNGKYNLIQFSLKNNTLSSTVVNRGYNHSMILNMISIMGTDKSPKTVSVNGRNCSEKLVTKNQGVNLFSPTKISEVLEENKLKDEFCNYIVGDVGFVVVTNIISLLSPFNIVWN</sequence>
<gene>
    <name evidence="5" type="primary">Gaa_4</name>
    <name evidence="5" type="ORF">AVEN_174081_1</name>
</gene>
<dbReference type="PANTHER" id="PTHR22762:SF131">
    <property type="entry name" value="GLYCOSIDE HYDROLASE FAMILY 31 N-TERMINAL DOMAIN-CONTAINING PROTEIN"/>
    <property type="match status" value="1"/>
</dbReference>
<keyword evidence="6" id="KW-1185">Reference proteome</keyword>
<keyword evidence="2" id="KW-0378">Hydrolase</keyword>
<dbReference type="InterPro" id="IPR017853">
    <property type="entry name" value="GH"/>
</dbReference>
<comment type="caution">
    <text evidence="5">The sequence shown here is derived from an EMBL/GenBank/DDBJ whole genome shotgun (WGS) entry which is preliminary data.</text>
</comment>
<dbReference type="OrthoDB" id="1334205at2759"/>
<protein>
    <submittedName>
        <fullName evidence="5">Lysosomal alpha-glucosidase</fullName>
    </submittedName>
</protein>
<name>A0A4Y2C2D3_ARAVE</name>
<dbReference type="InterPro" id="IPR000322">
    <property type="entry name" value="Glyco_hydro_31_TIM"/>
</dbReference>
<dbReference type="AlphaFoldDB" id="A0A4Y2C2D3"/>
<dbReference type="InterPro" id="IPR048395">
    <property type="entry name" value="Glyco_hydro_31_C"/>
</dbReference>
<proteinExistence type="inferred from homology"/>
<dbReference type="Pfam" id="PF01055">
    <property type="entry name" value="Glyco_hydro_31_2nd"/>
    <property type="match status" value="1"/>
</dbReference>
<organism evidence="5 6">
    <name type="scientific">Araneus ventricosus</name>
    <name type="common">Orbweaver spider</name>
    <name type="synonym">Epeira ventricosa</name>
    <dbReference type="NCBI Taxonomy" id="182803"/>
    <lineage>
        <taxon>Eukaryota</taxon>
        <taxon>Metazoa</taxon>
        <taxon>Ecdysozoa</taxon>
        <taxon>Arthropoda</taxon>
        <taxon>Chelicerata</taxon>
        <taxon>Arachnida</taxon>
        <taxon>Araneae</taxon>
        <taxon>Araneomorphae</taxon>
        <taxon>Entelegynae</taxon>
        <taxon>Araneoidea</taxon>
        <taxon>Araneidae</taxon>
        <taxon>Araneus</taxon>
    </lineage>
</organism>
<feature type="domain" description="Glycoside hydrolase family 31 TIM barrel" evidence="3">
    <location>
        <begin position="172"/>
        <end position="298"/>
    </location>
</feature>
<dbReference type="Gene3D" id="2.60.40.1180">
    <property type="entry name" value="Golgi alpha-mannosidase II"/>
    <property type="match status" value="2"/>
</dbReference>
<dbReference type="SUPFAM" id="SSF51011">
    <property type="entry name" value="Glycosyl hydrolase domain"/>
    <property type="match status" value="1"/>
</dbReference>
<evidence type="ECO:0000313" key="5">
    <source>
        <dbReference type="EMBL" id="GBL98283.1"/>
    </source>
</evidence>
<accession>A0A4Y2C2D3</accession>
<evidence type="ECO:0000256" key="2">
    <source>
        <dbReference type="RuleBase" id="RU361185"/>
    </source>
</evidence>
<dbReference type="EMBL" id="BGPR01000138">
    <property type="protein sequence ID" value="GBL98283.1"/>
    <property type="molecule type" value="Genomic_DNA"/>
</dbReference>
<dbReference type="GO" id="GO:0004558">
    <property type="term" value="F:alpha-1,4-glucosidase activity"/>
    <property type="evidence" value="ECO:0007669"/>
    <property type="project" value="TreeGrafter"/>
</dbReference>
<dbReference type="SUPFAM" id="SSF51445">
    <property type="entry name" value="(Trans)glycosidases"/>
    <property type="match status" value="1"/>
</dbReference>
<evidence type="ECO:0000259" key="3">
    <source>
        <dbReference type="Pfam" id="PF01055"/>
    </source>
</evidence>